<evidence type="ECO:0000313" key="1">
    <source>
        <dbReference type="EMBL" id="KKL17162.1"/>
    </source>
</evidence>
<dbReference type="SUPFAM" id="SSF51126">
    <property type="entry name" value="Pectin lyase-like"/>
    <property type="match status" value="1"/>
</dbReference>
<reference evidence="1" key="1">
    <citation type="journal article" date="2015" name="Nature">
        <title>Complex archaea that bridge the gap between prokaryotes and eukaryotes.</title>
        <authorList>
            <person name="Spang A."/>
            <person name="Saw J.H."/>
            <person name="Jorgensen S.L."/>
            <person name="Zaremba-Niedzwiedzka K."/>
            <person name="Martijn J."/>
            <person name="Lind A.E."/>
            <person name="van Eijk R."/>
            <person name="Schleper C."/>
            <person name="Guy L."/>
            <person name="Ettema T.J."/>
        </authorList>
    </citation>
    <scope>NUCLEOTIDE SEQUENCE</scope>
</reference>
<comment type="caution">
    <text evidence="1">The sequence shown here is derived from an EMBL/GenBank/DDBJ whole genome shotgun (WGS) entry which is preliminary data.</text>
</comment>
<name>A0A0F9BTE9_9ZZZZ</name>
<dbReference type="EMBL" id="LAZR01039371">
    <property type="protein sequence ID" value="KKL17162.1"/>
    <property type="molecule type" value="Genomic_DNA"/>
</dbReference>
<sequence length="145" mass="15223">ILETIHQINLATGADRVTIVKCRFFSTAAGSSTLSNIEVATTVDRLTITDCWFRGDVNTDGMIDGSGGAGTNWYIADNVLDNLDAATGKCVVLHSGTTGFVGRNTAHAGLDGTNPFDIAGTVPIDNWWTNAEGARASRQGTSDDS</sequence>
<dbReference type="InterPro" id="IPR011050">
    <property type="entry name" value="Pectin_lyase_fold/virulence"/>
</dbReference>
<feature type="non-terminal residue" evidence="1">
    <location>
        <position position="1"/>
    </location>
</feature>
<gene>
    <name evidence="1" type="ORF">LCGC14_2488310</name>
</gene>
<proteinExistence type="predicted"/>
<organism evidence="1">
    <name type="scientific">marine sediment metagenome</name>
    <dbReference type="NCBI Taxonomy" id="412755"/>
    <lineage>
        <taxon>unclassified sequences</taxon>
        <taxon>metagenomes</taxon>
        <taxon>ecological metagenomes</taxon>
    </lineage>
</organism>
<accession>A0A0F9BTE9</accession>
<evidence type="ECO:0008006" key="2">
    <source>
        <dbReference type="Google" id="ProtNLM"/>
    </source>
</evidence>
<dbReference type="AlphaFoldDB" id="A0A0F9BTE9"/>
<protein>
    <recommendedName>
        <fullName evidence="2">Right handed beta helix domain-containing protein</fullName>
    </recommendedName>
</protein>